<evidence type="ECO:0000256" key="3">
    <source>
        <dbReference type="ARBA" id="ARBA00022676"/>
    </source>
</evidence>
<keyword evidence="6 8" id="KW-1133">Transmembrane helix</keyword>
<keyword evidence="3" id="KW-0328">Glycosyltransferase</keyword>
<dbReference type="PANTHER" id="PTHR33908:SF11">
    <property type="entry name" value="MEMBRANE PROTEIN"/>
    <property type="match status" value="1"/>
</dbReference>
<dbReference type="PANTHER" id="PTHR33908">
    <property type="entry name" value="MANNOSYLTRANSFERASE YKCB-RELATED"/>
    <property type="match status" value="1"/>
</dbReference>
<evidence type="ECO:0000256" key="4">
    <source>
        <dbReference type="ARBA" id="ARBA00022679"/>
    </source>
</evidence>
<feature type="transmembrane region" description="Helical" evidence="8">
    <location>
        <begin position="385"/>
        <end position="406"/>
    </location>
</feature>
<keyword evidence="7 8" id="KW-0472">Membrane</keyword>
<dbReference type="Proteomes" id="UP000588068">
    <property type="component" value="Unassembled WGS sequence"/>
</dbReference>
<evidence type="ECO:0000313" key="9">
    <source>
        <dbReference type="EMBL" id="MBB6091649.1"/>
    </source>
</evidence>
<evidence type="ECO:0000313" key="10">
    <source>
        <dbReference type="Proteomes" id="UP000588068"/>
    </source>
</evidence>
<evidence type="ECO:0008006" key="11">
    <source>
        <dbReference type="Google" id="ProtNLM"/>
    </source>
</evidence>
<reference evidence="9 10" key="1">
    <citation type="submission" date="2020-08" db="EMBL/GenBank/DDBJ databases">
        <title>Genomic Encyclopedia of Type Strains, Phase IV (KMG-IV): sequencing the most valuable type-strain genomes for metagenomic binning, comparative biology and taxonomic classification.</title>
        <authorList>
            <person name="Goeker M."/>
        </authorList>
    </citation>
    <scope>NUCLEOTIDE SEQUENCE [LARGE SCALE GENOMIC DNA]</scope>
    <source>
        <strain evidence="9 10">DSM 26723</strain>
    </source>
</reference>
<dbReference type="AlphaFoldDB" id="A0A841HGU1"/>
<evidence type="ECO:0000256" key="6">
    <source>
        <dbReference type="ARBA" id="ARBA00022989"/>
    </source>
</evidence>
<feature type="transmembrane region" description="Helical" evidence="8">
    <location>
        <begin position="219"/>
        <end position="239"/>
    </location>
</feature>
<feature type="transmembrane region" description="Helical" evidence="8">
    <location>
        <begin position="318"/>
        <end position="340"/>
    </location>
</feature>
<name>A0A841HGU1_9GAMM</name>
<dbReference type="EMBL" id="JACHHZ010000001">
    <property type="protein sequence ID" value="MBB6091649.1"/>
    <property type="molecule type" value="Genomic_DNA"/>
</dbReference>
<feature type="transmembrane region" description="Helical" evidence="8">
    <location>
        <begin position="12"/>
        <end position="31"/>
    </location>
</feature>
<evidence type="ECO:0000256" key="5">
    <source>
        <dbReference type="ARBA" id="ARBA00022692"/>
    </source>
</evidence>
<keyword evidence="2" id="KW-1003">Cell membrane</keyword>
<proteinExistence type="predicted"/>
<evidence type="ECO:0000256" key="8">
    <source>
        <dbReference type="SAM" id="Phobius"/>
    </source>
</evidence>
<feature type="transmembrane region" description="Helical" evidence="8">
    <location>
        <begin position="275"/>
        <end position="298"/>
    </location>
</feature>
<protein>
    <recommendedName>
        <fullName evidence="11">Glycosyltransferase RgtA/B/C/D-like domain-containing protein</fullName>
    </recommendedName>
</protein>
<dbReference type="RefSeq" id="WP_184329438.1">
    <property type="nucleotide sequence ID" value="NZ_JACHHZ010000001.1"/>
</dbReference>
<evidence type="ECO:0000256" key="1">
    <source>
        <dbReference type="ARBA" id="ARBA00004651"/>
    </source>
</evidence>
<feature type="transmembrane region" description="Helical" evidence="8">
    <location>
        <begin position="151"/>
        <end position="168"/>
    </location>
</feature>
<comment type="caution">
    <text evidence="9">The sequence shown here is derived from an EMBL/GenBank/DDBJ whole genome shotgun (WGS) entry which is preliminary data.</text>
</comment>
<feature type="transmembrane region" description="Helical" evidence="8">
    <location>
        <begin position="180"/>
        <end position="213"/>
    </location>
</feature>
<comment type="subcellular location">
    <subcellularLocation>
        <location evidence="1">Cell membrane</location>
        <topology evidence="1">Multi-pass membrane protein</topology>
    </subcellularLocation>
</comment>
<dbReference type="GO" id="GO:0009103">
    <property type="term" value="P:lipopolysaccharide biosynthetic process"/>
    <property type="evidence" value="ECO:0007669"/>
    <property type="project" value="UniProtKB-ARBA"/>
</dbReference>
<sequence length="540" mass="59400">MSSTATRSEWQRWMLVLTPIAIVVVGLALAYRPQYLSVDVAQYVDTARNVIEGRGYSTTLIYYEEQMTSGVSPAPQTVWPPVFPLMIALLLAMGVPTLYAPFIVAVLSHAASCVALYVLMRRLRVVPAIAIGATLAWTVAVLPNVLVLRGLSESTYALFTLLTLLVLAPHDRELSRRDCFLAGVFAIATFLVRYAGIAVVGGLGVVMAARWVARPRWSTFWDAVVAMAVPVLIMAATFIRNLMLAGTLSGGPSVEYGSTGMEVARSLIWSTLQTLGFYGSTGGFLVLLLLAVASWFTWEFLAARKGRVHTTELSGANYVPLAVAASSIVFSVALLALLGYQRTPAMINSRYMLPLLPLVIAIVAYVFSGILSARPDEPVRRMRTLSAAGVILVGFLAVQVHAGVYWSDWFRRESQLGAVMAALNQRYEDRSVRDWLLEHSSGDDALLSDGGQLLGLLIDRTTIGLADREWTTRTWTEAEVHSLAQRFKVKFVLFFPESFDPTAESNEHRVFFRELAAGTRPDWLALEVDTPLLKIYQARD</sequence>
<keyword evidence="10" id="KW-1185">Reference proteome</keyword>
<feature type="transmembrane region" description="Helical" evidence="8">
    <location>
        <begin position="125"/>
        <end position="145"/>
    </location>
</feature>
<dbReference type="GO" id="GO:0016763">
    <property type="term" value="F:pentosyltransferase activity"/>
    <property type="evidence" value="ECO:0007669"/>
    <property type="project" value="TreeGrafter"/>
</dbReference>
<dbReference type="InterPro" id="IPR050297">
    <property type="entry name" value="LipidA_mod_glycosyltrf_83"/>
</dbReference>
<keyword evidence="5 8" id="KW-0812">Transmembrane</keyword>
<dbReference type="GO" id="GO:0005886">
    <property type="term" value="C:plasma membrane"/>
    <property type="evidence" value="ECO:0007669"/>
    <property type="project" value="UniProtKB-SubCell"/>
</dbReference>
<accession>A0A841HGU1</accession>
<feature type="transmembrane region" description="Helical" evidence="8">
    <location>
        <begin position="352"/>
        <end position="373"/>
    </location>
</feature>
<evidence type="ECO:0000256" key="7">
    <source>
        <dbReference type="ARBA" id="ARBA00023136"/>
    </source>
</evidence>
<organism evidence="9 10">
    <name type="scientific">Povalibacter uvarum</name>
    <dbReference type="NCBI Taxonomy" id="732238"/>
    <lineage>
        <taxon>Bacteria</taxon>
        <taxon>Pseudomonadati</taxon>
        <taxon>Pseudomonadota</taxon>
        <taxon>Gammaproteobacteria</taxon>
        <taxon>Steroidobacterales</taxon>
        <taxon>Steroidobacteraceae</taxon>
        <taxon>Povalibacter</taxon>
    </lineage>
</organism>
<feature type="transmembrane region" description="Helical" evidence="8">
    <location>
        <begin position="85"/>
        <end position="118"/>
    </location>
</feature>
<keyword evidence="4" id="KW-0808">Transferase</keyword>
<gene>
    <name evidence="9" type="ORF">HNQ60_000495</name>
</gene>
<evidence type="ECO:0000256" key="2">
    <source>
        <dbReference type="ARBA" id="ARBA00022475"/>
    </source>
</evidence>